<evidence type="ECO:0000256" key="4">
    <source>
        <dbReference type="ARBA" id="ARBA00022827"/>
    </source>
</evidence>
<evidence type="ECO:0000313" key="7">
    <source>
        <dbReference type="EMBL" id="QJP07661.1"/>
    </source>
</evidence>
<dbReference type="Proteomes" id="UP000502549">
    <property type="component" value="Chromosome"/>
</dbReference>
<dbReference type="Gene3D" id="3.50.50.60">
    <property type="entry name" value="FAD/NAD(P)-binding domain"/>
    <property type="match status" value="2"/>
</dbReference>
<evidence type="ECO:0000259" key="6">
    <source>
        <dbReference type="Pfam" id="PF05199"/>
    </source>
</evidence>
<dbReference type="InterPro" id="IPR007867">
    <property type="entry name" value="GMC_OxRtase_C"/>
</dbReference>
<comment type="cofactor">
    <cofactor evidence="1">
        <name>FAD</name>
        <dbReference type="ChEBI" id="CHEBI:57692"/>
    </cofactor>
</comment>
<organism evidence="7 8">
    <name type="scientific">Pseudomonas multiresinivorans</name>
    <dbReference type="NCBI Taxonomy" id="95301"/>
    <lineage>
        <taxon>Bacteria</taxon>
        <taxon>Pseudomonadati</taxon>
        <taxon>Pseudomonadota</taxon>
        <taxon>Gammaproteobacteria</taxon>
        <taxon>Pseudomonadales</taxon>
        <taxon>Pseudomonadaceae</taxon>
        <taxon>Pseudomonas</taxon>
    </lineage>
</organism>
<evidence type="ECO:0000313" key="8">
    <source>
        <dbReference type="Proteomes" id="UP000502549"/>
    </source>
</evidence>
<evidence type="ECO:0000256" key="5">
    <source>
        <dbReference type="ARBA" id="ARBA00023002"/>
    </source>
</evidence>
<dbReference type="KEGG" id="pmui:G4G71_07080"/>
<dbReference type="SUPFAM" id="SSF51905">
    <property type="entry name" value="FAD/NAD(P)-binding domain"/>
    <property type="match status" value="1"/>
</dbReference>
<dbReference type="AlphaFoldDB" id="A0A7Z3BIT3"/>
<sequence length="495" mass="54127">MFVDTLIIGNGFAGRAVASELDGDVLIVERGEKFNIFERRQAFDQRLKREGVDRHFAKIRDAYASALPFNKPEKIGKDCWSEYILVDGGCSNHWGGLSFRLSENVFADRAGVFAWPFSMAEMKPFYDKAEGLLRICADPQDPDGRNARAAIKGVSKWRKELEPYFPAAYIGAQSHNLTGDNSNGQGSCMGAGDCELCPMDAKTRSLHLRTDTRVLNGVMVDSLRFENGKAVEALCTTESGPLSIGFNRLVVAAHGVESMKLLLRSNLPESTPAHLMGHHYQDHAIAQVTCILPGSTLPYHELSTAAQIVIPELSGELEGVEYTTLGLMTPVGDWALSNAIDLEKINQWELEGAIRGVGSTLALFILLEIPPEWDVAIGYKDGKISLDSSAYHRKKGVYDRVVEEIYTKIAAAGAIPLKSGETRHYNNWFGTHHLVGTLGMGNGPRTVVDPEFKLRGADNVYVVGSAVFPRCGSRNPTVTVVALSLMLADKLNGKV</sequence>
<evidence type="ECO:0000256" key="3">
    <source>
        <dbReference type="ARBA" id="ARBA00022630"/>
    </source>
</evidence>
<dbReference type="PANTHER" id="PTHR42784">
    <property type="entry name" value="PYRANOSE 2-OXIDASE"/>
    <property type="match status" value="1"/>
</dbReference>
<accession>A0A7Z3BIT3</accession>
<dbReference type="Pfam" id="PF05199">
    <property type="entry name" value="GMC_oxred_C"/>
    <property type="match status" value="1"/>
</dbReference>
<dbReference type="EMBL" id="CP048833">
    <property type="protein sequence ID" value="QJP07661.1"/>
    <property type="molecule type" value="Genomic_DNA"/>
</dbReference>
<dbReference type="InterPro" id="IPR036188">
    <property type="entry name" value="FAD/NAD-bd_sf"/>
</dbReference>
<dbReference type="PANTHER" id="PTHR42784:SF1">
    <property type="entry name" value="PYRANOSE 2-OXIDASE"/>
    <property type="match status" value="1"/>
</dbReference>
<comment type="similarity">
    <text evidence="2">Belongs to the GMC oxidoreductase family.</text>
</comment>
<evidence type="ECO:0000256" key="1">
    <source>
        <dbReference type="ARBA" id="ARBA00001974"/>
    </source>
</evidence>
<keyword evidence="3" id="KW-0285">Flavoprotein</keyword>
<keyword evidence="4" id="KW-0274">FAD</keyword>
<keyword evidence="5" id="KW-0560">Oxidoreductase</keyword>
<feature type="domain" description="Glucose-methanol-choline oxidoreductase C-terminal" evidence="6">
    <location>
        <begin position="426"/>
        <end position="483"/>
    </location>
</feature>
<proteinExistence type="inferred from homology"/>
<name>A0A7Z3BIT3_9PSED</name>
<evidence type="ECO:0000256" key="2">
    <source>
        <dbReference type="ARBA" id="ARBA00010790"/>
    </source>
</evidence>
<gene>
    <name evidence="7" type="ORF">G4G71_07080</name>
</gene>
<keyword evidence="8" id="KW-1185">Reference proteome</keyword>
<dbReference type="RefSeq" id="WP_169936455.1">
    <property type="nucleotide sequence ID" value="NZ_CP048833.1"/>
</dbReference>
<reference evidence="7 8" key="1">
    <citation type="submission" date="2020-02" db="EMBL/GenBank/DDBJ databases">
        <title>Complete genome sequence of Pseudomonas multiresinivorans ORNL1.</title>
        <authorList>
            <person name="Podar M."/>
        </authorList>
    </citation>
    <scope>NUCLEOTIDE SEQUENCE [LARGE SCALE GENOMIC DNA]</scope>
    <source>
        <strain evidence="8">populi</strain>
    </source>
</reference>
<dbReference type="InterPro" id="IPR051473">
    <property type="entry name" value="P2Ox-like"/>
</dbReference>
<protein>
    <submittedName>
        <fullName evidence="7">GMC family oxidoreductase</fullName>
    </submittedName>
</protein>
<dbReference type="GO" id="GO:0016614">
    <property type="term" value="F:oxidoreductase activity, acting on CH-OH group of donors"/>
    <property type="evidence" value="ECO:0007669"/>
    <property type="project" value="InterPro"/>
</dbReference>